<evidence type="ECO:0000256" key="4">
    <source>
        <dbReference type="PROSITE-ProRule" id="PRU00175"/>
    </source>
</evidence>
<dbReference type="SUPFAM" id="SSF57850">
    <property type="entry name" value="RING/U-box"/>
    <property type="match status" value="1"/>
</dbReference>
<accession>A0A066VLA6</accession>
<dbReference type="GeneID" id="25262558"/>
<dbReference type="Proteomes" id="UP000027361">
    <property type="component" value="Unassembled WGS sequence"/>
</dbReference>
<dbReference type="Gene3D" id="3.30.40.10">
    <property type="entry name" value="Zinc/RING finger domain, C3HC4 (zinc finger)"/>
    <property type="match status" value="1"/>
</dbReference>
<dbReference type="OMA" id="EHMYQEY"/>
<protein>
    <recommendedName>
        <fullName evidence="6">RING-type domain-containing protein</fullName>
    </recommendedName>
</protein>
<keyword evidence="8" id="KW-1185">Reference proteome</keyword>
<evidence type="ECO:0000313" key="7">
    <source>
        <dbReference type="EMBL" id="KDN42522.1"/>
    </source>
</evidence>
<comment type="caution">
    <text evidence="7">The sequence shown here is derived from an EMBL/GenBank/DDBJ whole genome shotgun (WGS) entry which is preliminary data.</text>
</comment>
<dbReference type="PANTHER" id="PTHR14305:SF0">
    <property type="entry name" value="E3 UBIQUITIN-PROTEIN LIGASE CCNB1IP1"/>
    <property type="match status" value="1"/>
</dbReference>
<keyword evidence="1" id="KW-0479">Metal-binding</keyword>
<dbReference type="GO" id="GO:0000795">
    <property type="term" value="C:synaptonemal complex"/>
    <property type="evidence" value="ECO:0007669"/>
    <property type="project" value="InterPro"/>
</dbReference>
<dbReference type="AlphaFoldDB" id="A0A066VLA6"/>
<keyword evidence="5" id="KW-0175">Coiled coil</keyword>
<keyword evidence="2 4" id="KW-0863">Zinc-finger</keyword>
<evidence type="ECO:0000256" key="5">
    <source>
        <dbReference type="SAM" id="Coils"/>
    </source>
</evidence>
<dbReference type="EMBL" id="JMSN01000069">
    <property type="protein sequence ID" value="KDN42522.1"/>
    <property type="molecule type" value="Genomic_DNA"/>
</dbReference>
<dbReference type="InterPro" id="IPR001841">
    <property type="entry name" value="Znf_RING"/>
</dbReference>
<evidence type="ECO:0000256" key="3">
    <source>
        <dbReference type="ARBA" id="ARBA00022833"/>
    </source>
</evidence>
<gene>
    <name evidence="7" type="ORF">K437DRAFT_226171</name>
</gene>
<dbReference type="Pfam" id="PF14634">
    <property type="entry name" value="zf-RING_5"/>
    <property type="match status" value="1"/>
</dbReference>
<dbReference type="InParanoid" id="A0A066VLA6"/>
<dbReference type="InterPro" id="IPR017907">
    <property type="entry name" value="Znf_RING_CS"/>
</dbReference>
<dbReference type="PROSITE" id="PS50089">
    <property type="entry name" value="ZF_RING_2"/>
    <property type="match status" value="1"/>
</dbReference>
<reference evidence="7 8" key="1">
    <citation type="submission" date="2014-05" db="EMBL/GenBank/DDBJ databases">
        <title>Draft genome sequence of a rare smut relative, Tilletiaria anomala UBC 951.</title>
        <authorList>
            <consortium name="DOE Joint Genome Institute"/>
            <person name="Toome M."/>
            <person name="Kuo A."/>
            <person name="Henrissat B."/>
            <person name="Lipzen A."/>
            <person name="Tritt A."/>
            <person name="Yoshinaga Y."/>
            <person name="Zane M."/>
            <person name="Barry K."/>
            <person name="Grigoriev I.V."/>
            <person name="Spatafora J.W."/>
            <person name="Aimea M.C."/>
        </authorList>
    </citation>
    <scope>NUCLEOTIDE SEQUENCE [LARGE SCALE GENOMIC DNA]</scope>
    <source>
        <strain evidence="7 8">UBC 951</strain>
    </source>
</reference>
<sequence>MEDVLHCNRLECRKNLGSEAVVTTCSHIFCLTCANKYFTETRSCPACEASLDQPDDVVVSFLNPSADYRTSVLAGLAPGIVMEIASRSLSFWQYQCSQEAMFQRLVLKNAQERATTLEAQLRTTISEANNQLAVLQTKVNDLTQEVKGEKRVSYELREKLRSASKDYERLKVCG</sequence>
<evidence type="ECO:0000256" key="2">
    <source>
        <dbReference type="ARBA" id="ARBA00022771"/>
    </source>
</evidence>
<feature type="domain" description="RING-type" evidence="6">
    <location>
        <begin position="12"/>
        <end position="48"/>
    </location>
</feature>
<name>A0A066VLA6_TILAU</name>
<dbReference type="STRING" id="1037660.A0A066VLA6"/>
<dbReference type="OrthoDB" id="441210at2759"/>
<dbReference type="HOGENOM" id="CLU_049340_3_1_1"/>
<keyword evidence="3" id="KW-0862">Zinc</keyword>
<feature type="coiled-coil region" evidence="5">
    <location>
        <begin position="107"/>
        <end position="152"/>
    </location>
</feature>
<dbReference type="SMART" id="SM00184">
    <property type="entry name" value="RING"/>
    <property type="match status" value="1"/>
</dbReference>
<evidence type="ECO:0000259" key="6">
    <source>
        <dbReference type="PROSITE" id="PS50089"/>
    </source>
</evidence>
<evidence type="ECO:0000256" key="1">
    <source>
        <dbReference type="ARBA" id="ARBA00022723"/>
    </source>
</evidence>
<dbReference type="GO" id="GO:0061630">
    <property type="term" value="F:ubiquitin protein ligase activity"/>
    <property type="evidence" value="ECO:0007669"/>
    <property type="project" value="InterPro"/>
</dbReference>
<dbReference type="InterPro" id="IPR013083">
    <property type="entry name" value="Znf_RING/FYVE/PHD"/>
</dbReference>
<dbReference type="GO" id="GO:0007131">
    <property type="term" value="P:reciprocal meiotic recombination"/>
    <property type="evidence" value="ECO:0007669"/>
    <property type="project" value="InterPro"/>
</dbReference>
<proteinExistence type="predicted"/>
<dbReference type="PANTHER" id="PTHR14305">
    <property type="entry name" value="E3 UBIQUITIN-PROTEIN LIGASE CCNB1IP1"/>
    <property type="match status" value="1"/>
</dbReference>
<organism evidence="7 8">
    <name type="scientific">Tilletiaria anomala (strain ATCC 24038 / CBS 436.72 / UBC 951)</name>
    <dbReference type="NCBI Taxonomy" id="1037660"/>
    <lineage>
        <taxon>Eukaryota</taxon>
        <taxon>Fungi</taxon>
        <taxon>Dikarya</taxon>
        <taxon>Basidiomycota</taxon>
        <taxon>Ustilaginomycotina</taxon>
        <taxon>Exobasidiomycetes</taxon>
        <taxon>Georgefischeriales</taxon>
        <taxon>Tilletiariaceae</taxon>
        <taxon>Tilletiaria</taxon>
    </lineage>
</organism>
<evidence type="ECO:0000313" key="8">
    <source>
        <dbReference type="Proteomes" id="UP000027361"/>
    </source>
</evidence>
<dbReference type="PROSITE" id="PS00518">
    <property type="entry name" value="ZF_RING_1"/>
    <property type="match status" value="1"/>
</dbReference>
<dbReference type="InterPro" id="IPR042448">
    <property type="entry name" value="CCNB1IP1"/>
</dbReference>
<dbReference type="RefSeq" id="XP_013242091.1">
    <property type="nucleotide sequence ID" value="XM_013386637.1"/>
</dbReference>
<dbReference type="GO" id="GO:0008270">
    <property type="term" value="F:zinc ion binding"/>
    <property type="evidence" value="ECO:0007669"/>
    <property type="project" value="UniProtKB-KW"/>
</dbReference>